<dbReference type="Gene3D" id="3.10.450.50">
    <property type="match status" value="1"/>
</dbReference>
<name>A0A1I1JUU4_9SPHI</name>
<dbReference type="InterPro" id="IPR027843">
    <property type="entry name" value="DUF4440"/>
</dbReference>
<dbReference type="InterPro" id="IPR032710">
    <property type="entry name" value="NTF2-like_dom_sf"/>
</dbReference>
<dbReference type="STRING" id="623281.SAMN05421747_11375"/>
<dbReference type="GO" id="GO:0016853">
    <property type="term" value="F:isomerase activity"/>
    <property type="evidence" value="ECO:0007669"/>
    <property type="project" value="UniProtKB-KW"/>
</dbReference>
<evidence type="ECO:0000313" key="3">
    <source>
        <dbReference type="Proteomes" id="UP000199577"/>
    </source>
</evidence>
<proteinExistence type="predicted"/>
<dbReference type="PROSITE" id="PS51257">
    <property type="entry name" value="PROKAR_LIPOPROTEIN"/>
    <property type="match status" value="1"/>
</dbReference>
<gene>
    <name evidence="2" type="ORF">SAMN05421747_11375</name>
</gene>
<dbReference type="RefSeq" id="WP_090974173.1">
    <property type="nucleotide sequence ID" value="NZ_FOLL01000013.1"/>
</dbReference>
<feature type="domain" description="DUF4440" evidence="1">
    <location>
        <begin position="27"/>
        <end position="134"/>
    </location>
</feature>
<organism evidence="2 3">
    <name type="scientific">Parapedobacter composti</name>
    <dbReference type="NCBI Taxonomy" id="623281"/>
    <lineage>
        <taxon>Bacteria</taxon>
        <taxon>Pseudomonadati</taxon>
        <taxon>Bacteroidota</taxon>
        <taxon>Sphingobacteriia</taxon>
        <taxon>Sphingobacteriales</taxon>
        <taxon>Sphingobacteriaceae</taxon>
        <taxon>Parapedobacter</taxon>
    </lineage>
</organism>
<keyword evidence="3" id="KW-1185">Reference proteome</keyword>
<evidence type="ECO:0000259" key="1">
    <source>
        <dbReference type="Pfam" id="PF14534"/>
    </source>
</evidence>
<evidence type="ECO:0000313" key="2">
    <source>
        <dbReference type="EMBL" id="SFC52417.1"/>
    </source>
</evidence>
<dbReference type="SUPFAM" id="SSF54427">
    <property type="entry name" value="NTF2-like"/>
    <property type="match status" value="1"/>
</dbReference>
<sequence>MKTFYSLITLVGLVACNPQGQEGASTIERTVEAFRQALVDADTAALERLTAASLSYGHSSGIVESKEEFIRTLATGASNFLSIRLSDQQITTSGDVAIVRHQLEAETADAGKDPATIRLQVMTVWQRADGQWKLLARQAVR</sequence>
<dbReference type="OrthoDB" id="5383110at2"/>
<dbReference type="AlphaFoldDB" id="A0A1I1JUU4"/>
<protein>
    <submittedName>
        <fullName evidence="2">Ketosteroid isomerase homolog</fullName>
    </submittedName>
</protein>
<dbReference type="EMBL" id="FOLL01000013">
    <property type="protein sequence ID" value="SFC52417.1"/>
    <property type="molecule type" value="Genomic_DNA"/>
</dbReference>
<dbReference type="Proteomes" id="UP000199577">
    <property type="component" value="Unassembled WGS sequence"/>
</dbReference>
<reference evidence="2 3" key="1">
    <citation type="submission" date="2016-10" db="EMBL/GenBank/DDBJ databases">
        <authorList>
            <person name="de Groot N.N."/>
        </authorList>
    </citation>
    <scope>NUCLEOTIDE SEQUENCE [LARGE SCALE GENOMIC DNA]</scope>
    <source>
        <strain evidence="2 3">DSM 22900</strain>
    </source>
</reference>
<keyword evidence="2" id="KW-0413">Isomerase</keyword>
<accession>A0A1I1JUU4</accession>
<dbReference type="Pfam" id="PF14534">
    <property type="entry name" value="DUF4440"/>
    <property type="match status" value="1"/>
</dbReference>